<dbReference type="SUPFAM" id="SSF110849">
    <property type="entry name" value="ParB/Sulfiredoxin"/>
    <property type="match status" value="1"/>
</dbReference>
<dbReference type="CDD" id="cd16393">
    <property type="entry name" value="SPO0J_N"/>
    <property type="match status" value="1"/>
</dbReference>
<organism evidence="6 7">
    <name type="scientific">Candidatus Lloydbacteria bacterium RIFCSPHIGHO2_02_FULL_51_22</name>
    <dbReference type="NCBI Taxonomy" id="1798663"/>
    <lineage>
        <taxon>Bacteria</taxon>
        <taxon>Candidatus Lloydiibacteriota</taxon>
    </lineage>
</organism>
<dbReference type="AlphaFoldDB" id="A0A1G2D961"/>
<feature type="compositionally biased region" description="Gly residues" evidence="4">
    <location>
        <begin position="299"/>
        <end position="317"/>
    </location>
</feature>
<protein>
    <recommendedName>
        <fullName evidence="5">ParB-like N-terminal domain-containing protein</fullName>
    </recommendedName>
</protein>
<dbReference type="Pfam" id="PF02195">
    <property type="entry name" value="ParB_N"/>
    <property type="match status" value="1"/>
</dbReference>
<dbReference type="InterPro" id="IPR041468">
    <property type="entry name" value="HTH_ParB/Spo0J"/>
</dbReference>
<dbReference type="PANTHER" id="PTHR33375">
    <property type="entry name" value="CHROMOSOME-PARTITIONING PROTEIN PARB-RELATED"/>
    <property type="match status" value="1"/>
</dbReference>
<feature type="region of interest" description="Disordered" evidence="4">
    <location>
        <begin position="283"/>
        <end position="350"/>
    </location>
</feature>
<dbReference type="InterPro" id="IPR050336">
    <property type="entry name" value="Chromosome_partition/occlusion"/>
</dbReference>
<dbReference type="EMBL" id="MHLN01000043">
    <property type="protein sequence ID" value="OGZ10175.1"/>
    <property type="molecule type" value="Genomic_DNA"/>
</dbReference>
<proteinExistence type="inferred from homology"/>
<evidence type="ECO:0000256" key="2">
    <source>
        <dbReference type="ARBA" id="ARBA00022829"/>
    </source>
</evidence>
<dbReference type="NCBIfam" id="TIGR00180">
    <property type="entry name" value="parB_part"/>
    <property type="match status" value="1"/>
</dbReference>
<dbReference type="GO" id="GO:0045881">
    <property type="term" value="P:positive regulation of sporulation resulting in formation of a cellular spore"/>
    <property type="evidence" value="ECO:0007669"/>
    <property type="project" value="TreeGrafter"/>
</dbReference>
<dbReference type="Pfam" id="PF17762">
    <property type="entry name" value="HTH_ParB"/>
    <property type="match status" value="1"/>
</dbReference>
<reference evidence="6 7" key="1">
    <citation type="journal article" date="2016" name="Nat. Commun.">
        <title>Thousands of microbial genomes shed light on interconnected biogeochemical processes in an aquifer system.</title>
        <authorList>
            <person name="Anantharaman K."/>
            <person name="Brown C.T."/>
            <person name="Hug L.A."/>
            <person name="Sharon I."/>
            <person name="Castelle C.J."/>
            <person name="Probst A.J."/>
            <person name="Thomas B.C."/>
            <person name="Singh A."/>
            <person name="Wilkins M.J."/>
            <person name="Karaoz U."/>
            <person name="Brodie E.L."/>
            <person name="Williams K.H."/>
            <person name="Hubbard S.S."/>
            <person name="Banfield J.F."/>
        </authorList>
    </citation>
    <scope>NUCLEOTIDE SEQUENCE [LARGE SCALE GENOMIC DNA]</scope>
</reference>
<dbReference type="FunFam" id="3.90.1530.30:FF:000001">
    <property type="entry name" value="Chromosome partitioning protein ParB"/>
    <property type="match status" value="1"/>
</dbReference>
<evidence type="ECO:0000256" key="3">
    <source>
        <dbReference type="ARBA" id="ARBA00023125"/>
    </source>
</evidence>
<sequence length="361" mass="40283">MDVKKNYSSVFWVDVDKIRPNPYQPRKEFDGEKLRELANSIRQYGVLQPLVVTRHEEARADGGIQVSYELIAGERRTRAAKLAGVSQVPVLIREGDAGEVSARLKLELAIIENLQREDLSPVERARAFKRLVDEFSFKHADIAKKIGKSREYVANSVRLLALPMEMITALEERKISEGHTRPLLMLSDRIEEQQVLFKDIVTKRLNVREAELTARAIAQDRARKPLHENPEFTEIERELVERLGTRVRVEQKHVGGKIIISFFSDEDLQNILDTFVRNQKNGGAALPDTLPPGAMPVPQGGGDSSPGSMGEGGGMGVPEGMSSEAAPGPEFLVADAHTPPPSLKDERDDDDYLYSVKHFSV</sequence>
<dbReference type="SMART" id="SM00470">
    <property type="entry name" value="ParB"/>
    <property type="match status" value="1"/>
</dbReference>
<evidence type="ECO:0000313" key="6">
    <source>
        <dbReference type="EMBL" id="OGZ10175.1"/>
    </source>
</evidence>
<dbReference type="InterPro" id="IPR004437">
    <property type="entry name" value="ParB/RepB/Spo0J"/>
</dbReference>
<dbReference type="InterPro" id="IPR057240">
    <property type="entry name" value="ParB_dimer_C"/>
</dbReference>
<dbReference type="PANTHER" id="PTHR33375:SF1">
    <property type="entry name" value="CHROMOSOME-PARTITIONING PROTEIN PARB-RELATED"/>
    <property type="match status" value="1"/>
</dbReference>
<evidence type="ECO:0000256" key="1">
    <source>
        <dbReference type="ARBA" id="ARBA00006295"/>
    </source>
</evidence>
<dbReference type="Gene3D" id="3.90.1530.30">
    <property type="match status" value="1"/>
</dbReference>
<comment type="similarity">
    <text evidence="1">Belongs to the ParB family.</text>
</comment>
<evidence type="ECO:0000259" key="5">
    <source>
        <dbReference type="SMART" id="SM00470"/>
    </source>
</evidence>
<dbReference type="Pfam" id="PF23552">
    <property type="entry name" value="ParB_C"/>
    <property type="match status" value="1"/>
</dbReference>
<evidence type="ECO:0000256" key="4">
    <source>
        <dbReference type="SAM" id="MobiDB-lite"/>
    </source>
</evidence>
<dbReference type="GO" id="GO:0005694">
    <property type="term" value="C:chromosome"/>
    <property type="evidence" value="ECO:0007669"/>
    <property type="project" value="TreeGrafter"/>
</dbReference>
<dbReference type="Gene3D" id="1.10.10.2830">
    <property type="match status" value="1"/>
</dbReference>
<dbReference type="SUPFAM" id="SSF109709">
    <property type="entry name" value="KorB DNA-binding domain-like"/>
    <property type="match status" value="1"/>
</dbReference>
<evidence type="ECO:0000313" key="7">
    <source>
        <dbReference type="Proteomes" id="UP000178099"/>
    </source>
</evidence>
<dbReference type="InterPro" id="IPR036086">
    <property type="entry name" value="ParB/Sulfiredoxin_sf"/>
</dbReference>
<dbReference type="Proteomes" id="UP000178099">
    <property type="component" value="Unassembled WGS sequence"/>
</dbReference>
<gene>
    <name evidence="6" type="ORF">A3D67_03455</name>
</gene>
<dbReference type="GO" id="GO:0003677">
    <property type="term" value="F:DNA binding"/>
    <property type="evidence" value="ECO:0007669"/>
    <property type="project" value="UniProtKB-KW"/>
</dbReference>
<comment type="caution">
    <text evidence="6">The sequence shown here is derived from an EMBL/GenBank/DDBJ whole genome shotgun (WGS) entry which is preliminary data.</text>
</comment>
<dbReference type="FunFam" id="1.10.10.2830:FF:000001">
    <property type="entry name" value="Chromosome partitioning protein ParB"/>
    <property type="match status" value="1"/>
</dbReference>
<keyword evidence="2" id="KW-0159">Chromosome partition</keyword>
<keyword evidence="3" id="KW-0238">DNA-binding</keyword>
<accession>A0A1G2D961</accession>
<name>A0A1G2D961_9BACT</name>
<feature type="domain" description="ParB-like N-terminal" evidence="5">
    <location>
        <begin position="11"/>
        <end position="114"/>
    </location>
</feature>
<dbReference type="InterPro" id="IPR003115">
    <property type="entry name" value="ParB_N"/>
</dbReference>
<dbReference type="GO" id="GO:0007059">
    <property type="term" value="P:chromosome segregation"/>
    <property type="evidence" value="ECO:0007669"/>
    <property type="project" value="UniProtKB-KW"/>
</dbReference>